<gene>
    <name evidence="2" type="ORF">E2C01_037785</name>
</gene>
<evidence type="ECO:0000313" key="2">
    <source>
        <dbReference type="EMBL" id="MPC44120.1"/>
    </source>
</evidence>
<keyword evidence="1" id="KW-0472">Membrane</keyword>
<keyword evidence="1" id="KW-0812">Transmembrane</keyword>
<proteinExistence type="predicted"/>
<protein>
    <submittedName>
        <fullName evidence="2">Uncharacterized protein</fullName>
    </submittedName>
</protein>
<feature type="transmembrane region" description="Helical" evidence="1">
    <location>
        <begin position="14"/>
        <end position="34"/>
    </location>
</feature>
<keyword evidence="1" id="KW-1133">Transmembrane helix</keyword>
<dbReference type="AlphaFoldDB" id="A0A5B7F911"/>
<dbReference type="Proteomes" id="UP000324222">
    <property type="component" value="Unassembled WGS sequence"/>
</dbReference>
<keyword evidence="3" id="KW-1185">Reference proteome</keyword>
<name>A0A5B7F911_PORTR</name>
<organism evidence="2 3">
    <name type="scientific">Portunus trituberculatus</name>
    <name type="common">Swimming crab</name>
    <name type="synonym">Neptunus trituberculatus</name>
    <dbReference type="NCBI Taxonomy" id="210409"/>
    <lineage>
        <taxon>Eukaryota</taxon>
        <taxon>Metazoa</taxon>
        <taxon>Ecdysozoa</taxon>
        <taxon>Arthropoda</taxon>
        <taxon>Crustacea</taxon>
        <taxon>Multicrustacea</taxon>
        <taxon>Malacostraca</taxon>
        <taxon>Eumalacostraca</taxon>
        <taxon>Eucarida</taxon>
        <taxon>Decapoda</taxon>
        <taxon>Pleocyemata</taxon>
        <taxon>Brachyura</taxon>
        <taxon>Eubrachyura</taxon>
        <taxon>Portunoidea</taxon>
        <taxon>Portunidae</taxon>
        <taxon>Portuninae</taxon>
        <taxon>Portunus</taxon>
    </lineage>
</organism>
<evidence type="ECO:0000313" key="3">
    <source>
        <dbReference type="Proteomes" id="UP000324222"/>
    </source>
</evidence>
<comment type="caution">
    <text evidence="2">The sequence shown here is derived from an EMBL/GenBank/DDBJ whole genome shotgun (WGS) entry which is preliminary data.</text>
</comment>
<evidence type="ECO:0000256" key="1">
    <source>
        <dbReference type="SAM" id="Phobius"/>
    </source>
</evidence>
<sequence>MLWNLPLNGVESDIIFYNVSYCTVLLIVAIKGWALRCSICSHTPSFLKKVRVVEEAGCALFSPTTLAGAPLCVNRGTYIPRDARVRPRLLSRRLSASMSPPLLLRCFYNGFDFFVNGRTGFRWRVEDDQHCGGVHEGTLTLARPISPPKRIFGVTT</sequence>
<dbReference type="EMBL" id="VSRR010006135">
    <property type="protein sequence ID" value="MPC44120.1"/>
    <property type="molecule type" value="Genomic_DNA"/>
</dbReference>
<accession>A0A5B7F911</accession>
<reference evidence="2 3" key="1">
    <citation type="submission" date="2019-05" db="EMBL/GenBank/DDBJ databases">
        <title>Another draft genome of Portunus trituberculatus and its Hox gene families provides insights of decapod evolution.</title>
        <authorList>
            <person name="Jeong J.-H."/>
            <person name="Song I."/>
            <person name="Kim S."/>
            <person name="Choi T."/>
            <person name="Kim D."/>
            <person name="Ryu S."/>
            <person name="Kim W."/>
        </authorList>
    </citation>
    <scope>NUCLEOTIDE SEQUENCE [LARGE SCALE GENOMIC DNA]</scope>
    <source>
        <tissue evidence="2">Muscle</tissue>
    </source>
</reference>